<comment type="subunit">
    <text evidence="8">Homodimer.</text>
</comment>
<dbReference type="HAMAP" id="MF_00222">
    <property type="entry name" value="Shikimate_DH_AroE"/>
    <property type="match status" value="1"/>
</dbReference>
<feature type="binding site" evidence="8">
    <location>
        <begin position="15"/>
        <end position="17"/>
    </location>
    <ligand>
        <name>shikimate</name>
        <dbReference type="ChEBI" id="CHEBI:36208"/>
    </ligand>
</feature>
<evidence type="ECO:0000259" key="11">
    <source>
        <dbReference type="Pfam" id="PF18317"/>
    </source>
</evidence>
<comment type="caution">
    <text evidence="12">The sequence shown here is derived from an EMBL/GenBank/DDBJ whole genome shotgun (WGS) entry which is preliminary data.</text>
</comment>
<dbReference type="PANTHER" id="PTHR21089">
    <property type="entry name" value="SHIKIMATE DEHYDROGENASE"/>
    <property type="match status" value="1"/>
</dbReference>
<evidence type="ECO:0000256" key="1">
    <source>
        <dbReference type="ARBA" id="ARBA00004871"/>
    </source>
</evidence>
<dbReference type="PANTHER" id="PTHR21089:SF1">
    <property type="entry name" value="BIFUNCTIONAL 3-DEHYDROQUINATE DEHYDRATASE_SHIKIMATE DEHYDROGENASE, CHLOROPLASTIC"/>
    <property type="match status" value="1"/>
</dbReference>
<evidence type="ECO:0000313" key="13">
    <source>
        <dbReference type="Proteomes" id="UP000031982"/>
    </source>
</evidence>
<keyword evidence="3 8" id="KW-0028">Amino-acid biosynthesis</keyword>
<feature type="binding site" evidence="8">
    <location>
        <position position="62"/>
    </location>
    <ligand>
        <name>shikimate</name>
        <dbReference type="ChEBI" id="CHEBI:36208"/>
    </ligand>
</feature>
<dbReference type="EMBL" id="JXLP01000002">
    <property type="protein sequence ID" value="KIL79623.1"/>
    <property type="molecule type" value="Genomic_DNA"/>
</dbReference>
<evidence type="ECO:0000256" key="2">
    <source>
        <dbReference type="ARBA" id="ARBA00012962"/>
    </source>
</evidence>
<dbReference type="SUPFAM" id="SSF51735">
    <property type="entry name" value="NAD(P)-binding Rossmann-fold domains"/>
    <property type="match status" value="1"/>
</dbReference>
<dbReference type="Gene3D" id="3.40.50.10860">
    <property type="entry name" value="Leucine Dehydrogenase, chain A, domain 1"/>
    <property type="match status" value="1"/>
</dbReference>
<dbReference type="CDD" id="cd01065">
    <property type="entry name" value="NAD_bind_Shikimate_DH"/>
    <property type="match status" value="1"/>
</dbReference>
<dbReference type="NCBIfam" id="NF001319">
    <property type="entry name" value="PRK00258.3-3"/>
    <property type="match status" value="1"/>
</dbReference>
<dbReference type="InterPro" id="IPR046346">
    <property type="entry name" value="Aminoacid_DH-like_N_sf"/>
</dbReference>
<evidence type="ECO:0000256" key="6">
    <source>
        <dbReference type="ARBA" id="ARBA00023141"/>
    </source>
</evidence>
<feature type="active site" description="Proton acceptor" evidence="8">
    <location>
        <position position="66"/>
    </location>
</feature>
<feature type="domain" description="Shikimate dehydrogenase substrate binding N-terminal" evidence="10">
    <location>
        <begin position="7"/>
        <end position="89"/>
    </location>
</feature>
<comment type="catalytic activity">
    <reaction evidence="7 8">
        <text>shikimate + NADP(+) = 3-dehydroshikimate + NADPH + H(+)</text>
        <dbReference type="Rhea" id="RHEA:17737"/>
        <dbReference type="ChEBI" id="CHEBI:15378"/>
        <dbReference type="ChEBI" id="CHEBI:16630"/>
        <dbReference type="ChEBI" id="CHEBI:36208"/>
        <dbReference type="ChEBI" id="CHEBI:57783"/>
        <dbReference type="ChEBI" id="CHEBI:58349"/>
        <dbReference type="EC" id="1.1.1.25"/>
    </reaction>
</comment>
<keyword evidence="5 8" id="KW-0560">Oxidoreductase</keyword>
<feature type="binding site" evidence="8">
    <location>
        <begin position="151"/>
        <end position="156"/>
    </location>
    <ligand>
        <name>NADP(+)</name>
        <dbReference type="ChEBI" id="CHEBI:58349"/>
    </ligand>
</feature>
<feature type="binding site" evidence="8">
    <location>
        <position position="249"/>
    </location>
    <ligand>
        <name>shikimate</name>
        <dbReference type="ChEBI" id="CHEBI:36208"/>
    </ligand>
</feature>
<accession>A0ABR5AZE1</accession>
<feature type="binding site" evidence="8">
    <location>
        <begin position="127"/>
        <end position="131"/>
    </location>
    <ligand>
        <name>NADP(+)</name>
        <dbReference type="ChEBI" id="CHEBI:58349"/>
    </ligand>
</feature>
<feature type="binding site" evidence="8">
    <location>
        <position position="102"/>
    </location>
    <ligand>
        <name>shikimate</name>
        <dbReference type="ChEBI" id="CHEBI:36208"/>
    </ligand>
</feature>
<dbReference type="InterPro" id="IPR013708">
    <property type="entry name" value="Shikimate_DH-bd_N"/>
</dbReference>
<dbReference type="Pfam" id="PF08501">
    <property type="entry name" value="Shikimate_dh_N"/>
    <property type="match status" value="1"/>
</dbReference>
<dbReference type="InterPro" id="IPR006151">
    <property type="entry name" value="Shikm_DH/Glu-tRNA_Rdtase"/>
</dbReference>
<dbReference type="NCBIfam" id="NF001314">
    <property type="entry name" value="PRK00258.2-2"/>
    <property type="match status" value="1"/>
</dbReference>
<keyword evidence="4 8" id="KW-0521">NADP</keyword>
<evidence type="ECO:0000256" key="7">
    <source>
        <dbReference type="ARBA" id="ARBA00049442"/>
    </source>
</evidence>
<feature type="binding site" evidence="8">
    <location>
        <position position="219"/>
    </location>
    <ligand>
        <name>NADP(+)</name>
        <dbReference type="ChEBI" id="CHEBI:58349"/>
    </ligand>
</feature>
<evidence type="ECO:0000313" key="12">
    <source>
        <dbReference type="EMBL" id="KIL79623.1"/>
    </source>
</evidence>
<protein>
    <recommendedName>
        <fullName evidence="2 8">Shikimate dehydrogenase (NADP(+))</fullName>
        <shortName evidence="8">SDH</shortName>
        <ecNumber evidence="2 8">1.1.1.25</ecNumber>
    </recommendedName>
</protein>
<keyword evidence="13" id="KW-1185">Reference proteome</keyword>
<dbReference type="SUPFAM" id="SSF53223">
    <property type="entry name" value="Aminoacid dehydrogenase-like, N-terminal domain"/>
    <property type="match status" value="1"/>
</dbReference>
<dbReference type="Pfam" id="PF01488">
    <property type="entry name" value="Shikimate_DH"/>
    <property type="match status" value="1"/>
</dbReference>
<comment type="pathway">
    <text evidence="1 8">Metabolic intermediate biosynthesis; chorismate biosynthesis; chorismate from D-erythrose 4-phosphate and phosphoenolpyruvate: step 4/7.</text>
</comment>
<keyword evidence="6 8" id="KW-0057">Aromatic amino acid biosynthesis</keyword>
<feature type="domain" description="SDH C-terminal" evidence="11">
    <location>
        <begin position="242"/>
        <end position="271"/>
    </location>
</feature>
<proteinExistence type="inferred from homology"/>
<evidence type="ECO:0000256" key="8">
    <source>
        <dbReference type="HAMAP-Rule" id="MF_00222"/>
    </source>
</evidence>
<dbReference type="EC" id="1.1.1.25" evidence="2 8"/>
<comment type="similarity">
    <text evidence="8">Belongs to the shikimate dehydrogenase family.</text>
</comment>
<gene>
    <name evidence="8" type="primary">aroE</name>
    <name evidence="12" type="ORF">SD77_2077</name>
</gene>
<comment type="caution">
    <text evidence="8">Lacks conserved residue(s) required for the propagation of feature annotation.</text>
</comment>
<dbReference type="NCBIfam" id="TIGR00507">
    <property type="entry name" value="aroE"/>
    <property type="match status" value="1"/>
</dbReference>
<dbReference type="Proteomes" id="UP000031982">
    <property type="component" value="Unassembled WGS sequence"/>
</dbReference>
<dbReference type="InterPro" id="IPR036291">
    <property type="entry name" value="NAD(P)-bd_dom_sf"/>
</dbReference>
<feature type="binding site" evidence="8">
    <location>
        <position position="221"/>
    </location>
    <ligand>
        <name>shikimate</name>
        <dbReference type="ChEBI" id="CHEBI:36208"/>
    </ligand>
</feature>
<reference evidence="12 13" key="1">
    <citation type="submission" date="2015-01" db="EMBL/GenBank/DDBJ databases">
        <title>Genome Assembly of Bacillus badius MTCC 1458.</title>
        <authorList>
            <person name="Verma A."/>
            <person name="Khatri I."/>
            <person name="Mual P."/>
            <person name="Subramanian S."/>
            <person name="Krishnamurthi S."/>
        </authorList>
    </citation>
    <scope>NUCLEOTIDE SEQUENCE [LARGE SCALE GENOMIC DNA]</scope>
    <source>
        <strain evidence="12 13">MTCC 1458</strain>
    </source>
</reference>
<organism evidence="12 13">
    <name type="scientific">Bacillus badius</name>
    <dbReference type="NCBI Taxonomy" id="1455"/>
    <lineage>
        <taxon>Bacteria</taxon>
        <taxon>Bacillati</taxon>
        <taxon>Bacillota</taxon>
        <taxon>Bacilli</taxon>
        <taxon>Bacillales</taxon>
        <taxon>Bacillaceae</taxon>
        <taxon>Pseudobacillus</taxon>
    </lineage>
</organism>
<sequence>MRKLFGVIGDPIAHSMSPLMHNDAFAQLGIDGYYQPFHVKSADLAAAVHGMKAIGVQGFNVTIPHKTAIMPLLDQIDPLAKAIGAVNTVVRENGGWTGYNTDGAGFVQGLREECGGPLEDKRVLLIGAGGAARAIYYTLASEKVNQIDIANRTLEKAASLAESCPYSVAGTVKTTQEAEAELAAYDIIIQTTSIGMLPLIEAAPLSVENIKPGAFVSDIIYNPFETKLLQEAKKQGARIQNGLKMFVYQGALAFEKWTGQTPDIERMADIVRHQLGGNYVNN</sequence>
<name>A0ABR5AZE1_BACBA</name>
<dbReference type="InterPro" id="IPR022893">
    <property type="entry name" value="Shikimate_DH_fam"/>
</dbReference>
<feature type="domain" description="Quinate/shikimate 5-dehydrogenase/glutamyl-tRNA reductase" evidence="9">
    <location>
        <begin position="116"/>
        <end position="193"/>
    </location>
</feature>
<feature type="binding site" evidence="8">
    <location>
        <position position="87"/>
    </location>
    <ligand>
        <name>shikimate</name>
        <dbReference type="ChEBI" id="CHEBI:36208"/>
    </ligand>
</feature>
<comment type="function">
    <text evidence="8">Involved in the biosynthesis of the chorismate, which leads to the biosynthesis of aromatic amino acids. Catalyzes the reversible NADPH linked reduction of 3-dehydroshikimate (DHSA) to yield shikimate (SA).</text>
</comment>
<dbReference type="RefSeq" id="WP_041097369.1">
    <property type="nucleotide sequence ID" value="NZ_JARTHD010000028.1"/>
</dbReference>
<evidence type="ECO:0000259" key="10">
    <source>
        <dbReference type="Pfam" id="PF08501"/>
    </source>
</evidence>
<feature type="binding site" evidence="8">
    <location>
        <position position="242"/>
    </location>
    <ligand>
        <name>NADP(+)</name>
        <dbReference type="ChEBI" id="CHEBI:58349"/>
    </ligand>
</feature>
<evidence type="ECO:0000259" key="9">
    <source>
        <dbReference type="Pfam" id="PF01488"/>
    </source>
</evidence>
<dbReference type="InterPro" id="IPR041121">
    <property type="entry name" value="SDH_C"/>
</dbReference>
<evidence type="ECO:0000256" key="5">
    <source>
        <dbReference type="ARBA" id="ARBA00023002"/>
    </source>
</evidence>
<dbReference type="InterPro" id="IPR011342">
    <property type="entry name" value="Shikimate_DH"/>
</dbReference>
<evidence type="ECO:0000256" key="3">
    <source>
        <dbReference type="ARBA" id="ARBA00022605"/>
    </source>
</evidence>
<evidence type="ECO:0000256" key="4">
    <source>
        <dbReference type="ARBA" id="ARBA00022857"/>
    </source>
</evidence>
<dbReference type="Pfam" id="PF18317">
    <property type="entry name" value="SDH_C"/>
    <property type="match status" value="1"/>
</dbReference>
<dbReference type="Gene3D" id="3.40.50.720">
    <property type="entry name" value="NAD(P)-binding Rossmann-like Domain"/>
    <property type="match status" value="1"/>
</dbReference>